<gene>
    <name evidence="2" type="ORF">TRIUR3_26679</name>
</gene>
<proteinExistence type="predicted"/>
<feature type="compositionally biased region" description="Basic and acidic residues" evidence="1">
    <location>
        <begin position="196"/>
        <end position="205"/>
    </location>
</feature>
<reference evidence="2" key="1">
    <citation type="journal article" date="2013" name="Nature">
        <title>Draft genome of the wheat A-genome progenitor Triticum urartu.</title>
        <authorList>
            <person name="Ling H.Q."/>
            <person name="Zhao S."/>
            <person name="Liu D."/>
            <person name="Wang J."/>
            <person name="Sun H."/>
            <person name="Zhang C."/>
            <person name="Fan H."/>
            <person name="Li D."/>
            <person name="Dong L."/>
            <person name="Tao Y."/>
            <person name="Gao C."/>
            <person name="Wu H."/>
            <person name="Li Y."/>
            <person name="Cui Y."/>
            <person name="Guo X."/>
            <person name="Zheng S."/>
            <person name="Wang B."/>
            <person name="Yu K."/>
            <person name="Liang Q."/>
            <person name="Yang W."/>
            <person name="Lou X."/>
            <person name="Chen J."/>
            <person name="Feng M."/>
            <person name="Jian J."/>
            <person name="Zhang X."/>
            <person name="Luo G."/>
            <person name="Jiang Y."/>
            <person name="Liu J."/>
            <person name="Wang Z."/>
            <person name="Sha Y."/>
            <person name="Zhang B."/>
            <person name="Wu H."/>
            <person name="Tang D."/>
            <person name="Shen Q."/>
            <person name="Xue P."/>
            <person name="Zou S."/>
            <person name="Wang X."/>
            <person name="Liu X."/>
            <person name="Wang F."/>
            <person name="Yang Y."/>
            <person name="An X."/>
            <person name="Dong Z."/>
            <person name="Zhang K."/>
            <person name="Zhang X."/>
            <person name="Luo M.C."/>
            <person name="Dvorak J."/>
            <person name="Tong Y."/>
            <person name="Wang J."/>
            <person name="Yang H."/>
            <person name="Li Z."/>
            <person name="Wang D."/>
            <person name="Zhang A."/>
            <person name="Wang J."/>
        </authorList>
    </citation>
    <scope>NUCLEOTIDE SEQUENCE</scope>
</reference>
<organism evidence="2">
    <name type="scientific">Triticum urartu</name>
    <name type="common">Red wild einkorn</name>
    <name type="synonym">Crithodium urartu</name>
    <dbReference type="NCBI Taxonomy" id="4572"/>
    <lineage>
        <taxon>Eukaryota</taxon>
        <taxon>Viridiplantae</taxon>
        <taxon>Streptophyta</taxon>
        <taxon>Embryophyta</taxon>
        <taxon>Tracheophyta</taxon>
        <taxon>Spermatophyta</taxon>
        <taxon>Magnoliopsida</taxon>
        <taxon>Liliopsida</taxon>
        <taxon>Poales</taxon>
        <taxon>Poaceae</taxon>
        <taxon>BOP clade</taxon>
        <taxon>Pooideae</taxon>
        <taxon>Triticodae</taxon>
        <taxon>Triticeae</taxon>
        <taxon>Triticinae</taxon>
        <taxon>Triticum</taxon>
    </lineage>
</organism>
<feature type="region of interest" description="Disordered" evidence="1">
    <location>
        <begin position="193"/>
        <end position="213"/>
    </location>
</feature>
<evidence type="ECO:0000313" key="2">
    <source>
        <dbReference type="EMBL" id="EMS65462.1"/>
    </source>
</evidence>
<name>M7ZZI5_TRIUA</name>
<sequence length="213" mass="23977">MDAEVFASGRSRGDGEVAWASAVVLLVEGEHARRRQDKLIESRPGLEFSAIRRKCSWPESPSANPSNPGILGPEKHHVAFEFAEGRRTEFAGANVLLPFRILNFLLLAVIQCIDSELTVAAVVERAVGNNRKWKTFAILSSFTPNGHSYLIPYYSFEQFVRKVEEVGASNHVRINFFLPLRVCFHTVGQQDLSPTMRDRPSEISYRRHNAPAR</sequence>
<accession>M7ZZI5</accession>
<dbReference type="AlphaFoldDB" id="M7ZZI5"/>
<protein>
    <submittedName>
        <fullName evidence="2">Uncharacterized protein</fullName>
    </submittedName>
</protein>
<evidence type="ECO:0000256" key="1">
    <source>
        <dbReference type="SAM" id="MobiDB-lite"/>
    </source>
</evidence>
<dbReference type="EMBL" id="KD044423">
    <property type="protein sequence ID" value="EMS65462.1"/>
    <property type="molecule type" value="Genomic_DNA"/>
</dbReference>